<dbReference type="AlphaFoldDB" id="A0A4S2HCB9"/>
<protein>
    <submittedName>
        <fullName evidence="1">Uncharacterized protein</fullName>
    </submittedName>
</protein>
<proteinExistence type="predicted"/>
<accession>A0A4S2HCB9</accession>
<dbReference type="EMBL" id="SRXV01000002">
    <property type="protein sequence ID" value="TGY93291.1"/>
    <property type="molecule type" value="Genomic_DNA"/>
</dbReference>
<organism evidence="1 2">
    <name type="scientific">Marinicauda pacifica</name>
    <dbReference type="NCBI Taxonomy" id="1133559"/>
    <lineage>
        <taxon>Bacteria</taxon>
        <taxon>Pseudomonadati</taxon>
        <taxon>Pseudomonadota</taxon>
        <taxon>Alphaproteobacteria</taxon>
        <taxon>Maricaulales</taxon>
        <taxon>Maricaulaceae</taxon>
        <taxon>Marinicauda</taxon>
    </lineage>
</organism>
<keyword evidence="2" id="KW-1185">Reference proteome</keyword>
<gene>
    <name evidence="1" type="ORF">E5162_09585</name>
</gene>
<comment type="caution">
    <text evidence="1">The sequence shown here is derived from an EMBL/GenBank/DDBJ whole genome shotgun (WGS) entry which is preliminary data.</text>
</comment>
<dbReference type="Proteomes" id="UP000305451">
    <property type="component" value="Unassembled WGS sequence"/>
</dbReference>
<name>A0A4S2HCB9_9PROT</name>
<sequence>MRDTAIAGLLFVLAIAGAETGIAEAQEEIEPEAIWSGAVPEAEPECVASIHLYLGNPRESGGAYGHAEVGSRRCASPELPALAGAATEPGEMSTERVRGAWVWREAVWAEDPAALIESAQAAGLSVLYIAVPIRQGAIERPDALSRLIRRANARGVAVHAVEGDPRMISGYGLEHARQRAQALAHFNAAYPRTPLSGLQYDIEPYLLDQYASAPVQTFAQWAQALAALSAAYGEPVEIVVPFWITAVPGGAAALAAAAPSATRLTVMAYRTTPEAILQAATPLLSWGDTYGVPVAVALEMGALPDETAEVYRREDSGELTLADTGEAANARLHGRTVPGREGQPAFTYSHSVTIPASRISFSGDYAALASAAEAVEPRFLDFRSYAGLVIHGLIE</sequence>
<dbReference type="OrthoDB" id="7629567at2"/>
<reference evidence="1 2" key="1">
    <citation type="journal article" date="2013" name="Int. J. Syst. Evol. Microbiol.">
        <title>Marinicauda pacifica gen. nov., sp. nov., a prosthecate alphaproteobacterium of the family Hyphomonadaceae isolated from deep seawater.</title>
        <authorList>
            <person name="Zhang X.Y."/>
            <person name="Li G.W."/>
            <person name="Wang C.S."/>
            <person name="Zhang Y.J."/>
            <person name="Xu X.W."/>
            <person name="Li H."/>
            <person name="Liu A."/>
            <person name="Liu C."/>
            <person name="Xie B.B."/>
            <person name="Qin Q.L."/>
            <person name="Xu Z."/>
            <person name="Chen X.L."/>
            <person name="Zhou B.C."/>
            <person name="Zhang Y.Z."/>
        </authorList>
    </citation>
    <scope>NUCLEOTIDE SEQUENCE [LARGE SCALE GENOMIC DNA]</scope>
    <source>
        <strain evidence="1 2">P-1 km-3</strain>
    </source>
</reference>
<dbReference type="RefSeq" id="WP_158291267.1">
    <property type="nucleotide sequence ID" value="NZ_BMEI01000002.1"/>
</dbReference>
<evidence type="ECO:0000313" key="2">
    <source>
        <dbReference type="Proteomes" id="UP000305451"/>
    </source>
</evidence>
<evidence type="ECO:0000313" key="1">
    <source>
        <dbReference type="EMBL" id="TGY93291.1"/>
    </source>
</evidence>